<keyword evidence="2" id="KW-1185">Reference proteome</keyword>
<dbReference type="EMBL" id="VKGK01000043">
    <property type="protein sequence ID" value="TRY11823.1"/>
    <property type="molecule type" value="Genomic_DNA"/>
</dbReference>
<organism evidence="1 2">
    <name type="scientific">Shewanella hanedai</name>
    <name type="common">Alteromonas hanedai</name>
    <dbReference type="NCBI Taxonomy" id="25"/>
    <lineage>
        <taxon>Bacteria</taxon>
        <taxon>Pseudomonadati</taxon>
        <taxon>Pseudomonadota</taxon>
        <taxon>Gammaproteobacteria</taxon>
        <taxon>Alteromonadales</taxon>
        <taxon>Shewanellaceae</taxon>
        <taxon>Shewanella</taxon>
    </lineage>
</organism>
<dbReference type="RefSeq" id="WP_144042478.1">
    <property type="nucleotide sequence ID" value="NZ_BMPL01000049.1"/>
</dbReference>
<sequence length="122" mass="14031">MTAISHVYNYTVRCPHIKDPSHPTTWQNHVEFNQSCEIGLNRLTKWHGRSGHRVLEVDGFVVREADTESAYFAMQTSRLKGDGHAIVTFKIFMGDETKDTSVQEIMQYLIEDYGKKIADIQL</sequence>
<reference evidence="2" key="1">
    <citation type="submission" date="2019-07" db="EMBL/GenBank/DDBJ databases">
        <title>Shewanella sp. YLB-08 draft genomic sequence.</title>
        <authorList>
            <person name="Yu L."/>
        </authorList>
    </citation>
    <scope>NUCLEOTIDE SEQUENCE [LARGE SCALE GENOMIC DNA]</scope>
    <source>
        <strain evidence="2">JCM 20706</strain>
    </source>
</reference>
<dbReference type="AlphaFoldDB" id="A0A553JH98"/>
<dbReference type="Proteomes" id="UP000318126">
    <property type="component" value="Unassembled WGS sequence"/>
</dbReference>
<evidence type="ECO:0000313" key="2">
    <source>
        <dbReference type="Proteomes" id="UP000318126"/>
    </source>
</evidence>
<proteinExistence type="predicted"/>
<protein>
    <submittedName>
        <fullName evidence="1">Cytoplasmic protein</fullName>
    </submittedName>
</protein>
<comment type="caution">
    <text evidence="1">The sequence shown here is derived from an EMBL/GenBank/DDBJ whole genome shotgun (WGS) entry which is preliminary data.</text>
</comment>
<evidence type="ECO:0000313" key="1">
    <source>
        <dbReference type="EMBL" id="TRY11823.1"/>
    </source>
</evidence>
<accession>A0A553JH98</accession>
<dbReference type="OrthoDB" id="6263323at2"/>
<gene>
    <name evidence="1" type="ORF">FN961_22905</name>
</gene>
<name>A0A553JH98_SHEHA</name>